<dbReference type="SUPFAM" id="SSF55120">
    <property type="entry name" value="Pseudouridine synthase"/>
    <property type="match status" value="1"/>
</dbReference>
<feature type="domain" description="Pseudouridine synthase RsuA/RluA-like" evidence="3">
    <location>
        <begin position="90"/>
        <end position="228"/>
    </location>
</feature>
<proteinExistence type="inferred from homology"/>
<dbReference type="PROSITE" id="PS50889">
    <property type="entry name" value="S4"/>
    <property type="match status" value="1"/>
</dbReference>
<dbReference type="PANTHER" id="PTHR21600">
    <property type="entry name" value="MITOCHONDRIAL RNA PSEUDOURIDINE SYNTHASE"/>
    <property type="match status" value="1"/>
</dbReference>
<name>A0A1T5BCN8_9FLAO</name>
<dbReference type="PANTHER" id="PTHR21600:SF87">
    <property type="entry name" value="RNA PSEUDOURIDYLATE SYNTHASE DOMAIN-CONTAINING PROTEIN 1"/>
    <property type="match status" value="1"/>
</dbReference>
<dbReference type="CDD" id="cd02869">
    <property type="entry name" value="PseudoU_synth_RluA_like"/>
    <property type="match status" value="1"/>
</dbReference>
<evidence type="ECO:0000313" key="4">
    <source>
        <dbReference type="EMBL" id="SKB45081.1"/>
    </source>
</evidence>
<keyword evidence="5" id="KW-1185">Reference proteome</keyword>
<dbReference type="Pfam" id="PF00849">
    <property type="entry name" value="PseudoU_synth_2"/>
    <property type="match status" value="1"/>
</dbReference>
<dbReference type="Proteomes" id="UP000190339">
    <property type="component" value="Unassembled WGS sequence"/>
</dbReference>
<evidence type="ECO:0000259" key="3">
    <source>
        <dbReference type="Pfam" id="PF00849"/>
    </source>
</evidence>
<dbReference type="InterPro" id="IPR050188">
    <property type="entry name" value="RluA_PseudoU_synthase"/>
</dbReference>
<keyword evidence="2" id="KW-0694">RNA-binding</keyword>
<dbReference type="EMBL" id="FUYL01000004">
    <property type="protein sequence ID" value="SKB45081.1"/>
    <property type="molecule type" value="Genomic_DNA"/>
</dbReference>
<dbReference type="AlphaFoldDB" id="A0A1T5BCN8"/>
<dbReference type="GO" id="GO:0003723">
    <property type="term" value="F:RNA binding"/>
    <property type="evidence" value="ECO:0007669"/>
    <property type="project" value="UniProtKB-KW"/>
</dbReference>
<evidence type="ECO:0000313" key="5">
    <source>
        <dbReference type="Proteomes" id="UP000190339"/>
    </source>
</evidence>
<sequence length="294" mass="32728">MQLVETHIAEITLEVKRLQEYGVGIFKRITTKSALKKAIKKEMVFVDGKVASTATFIKGGEKIEFRYTIDDNLDTRLKLKLNVIYEDDYLAVVNKPAGILASGNGFKTVANALSQNLEKSPVFDAVQPQPVHRLDFATTGCLLVGKTNTSIIALNQLFESKKIHKTYYAVTIGSMKSSGTIDIPIDGKPAISTFQVLETIASQRFKFLNLVKLSPKTGRRHQLRKHMLAIGNPILGDATYFLKDLLLTGKGLYLQAHSLEFTHPISEGRMFITALCDKKFIKLFPNYISETKGS</sequence>
<dbReference type="InterPro" id="IPR006145">
    <property type="entry name" value="PsdUridine_synth_RsuA/RluA"/>
</dbReference>
<dbReference type="PROSITE" id="PS01129">
    <property type="entry name" value="PSI_RLU"/>
    <property type="match status" value="1"/>
</dbReference>
<reference evidence="5" key="1">
    <citation type="submission" date="2017-02" db="EMBL/GenBank/DDBJ databases">
        <authorList>
            <person name="Varghese N."/>
            <person name="Submissions S."/>
        </authorList>
    </citation>
    <scope>NUCLEOTIDE SEQUENCE [LARGE SCALE GENOMIC DNA]</scope>
    <source>
        <strain evidence="5">DSM 23546</strain>
    </source>
</reference>
<accession>A0A1T5BCN8</accession>
<evidence type="ECO:0000256" key="1">
    <source>
        <dbReference type="ARBA" id="ARBA00010876"/>
    </source>
</evidence>
<gene>
    <name evidence="4" type="ORF">SAMN05660866_01551</name>
</gene>
<evidence type="ECO:0000256" key="2">
    <source>
        <dbReference type="PROSITE-ProRule" id="PRU00182"/>
    </source>
</evidence>
<dbReference type="STRING" id="561365.SAMN05660866_01551"/>
<dbReference type="GO" id="GO:0000455">
    <property type="term" value="P:enzyme-directed rRNA pseudouridine synthesis"/>
    <property type="evidence" value="ECO:0007669"/>
    <property type="project" value="TreeGrafter"/>
</dbReference>
<protein>
    <submittedName>
        <fullName evidence="4">23S rRNA pseudouridine1911/1915/1917 synthase</fullName>
    </submittedName>
</protein>
<dbReference type="GO" id="GO:0009982">
    <property type="term" value="F:pseudouridine synthase activity"/>
    <property type="evidence" value="ECO:0007669"/>
    <property type="project" value="InterPro"/>
</dbReference>
<dbReference type="InterPro" id="IPR006224">
    <property type="entry name" value="PsdUridine_synth_RluA-like_CS"/>
</dbReference>
<dbReference type="InterPro" id="IPR020103">
    <property type="entry name" value="PsdUridine_synth_cat_dom_sf"/>
</dbReference>
<organism evidence="4 5">
    <name type="scientific">Maribacter arcticus</name>
    <dbReference type="NCBI Taxonomy" id="561365"/>
    <lineage>
        <taxon>Bacteria</taxon>
        <taxon>Pseudomonadati</taxon>
        <taxon>Bacteroidota</taxon>
        <taxon>Flavobacteriia</taxon>
        <taxon>Flavobacteriales</taxon>
        <taxon>Flavobacteriaceae</taxon>
        <taxon>Maribacter</taxon>
    </lineage>
</organism>
<dbReference type="Gene3D" id="3.30.2350.10">
    <property type="entry name" value="Pseudouridine synthase"/>
    <property type="match status" value="1"/>
</dbReference>
<dbReference type="RefSeq" id="WP_079512034.1">
    <property type="nucleotide sequence ID" value="NZ_FUYL01000004.1"/>
</dbReference>
<dbReference type="OrthoDB" id="9807829at2"/>
<comment type="similarity">
    <text evidence="1">Belongs to the pseudouridine synthase RluA family.</text>
</comment>
<dbReference type="GO" id="GO:0140098">
    <property type="term" value="F:catalytic activity, acting on RNA"/>
    <property type="evidence" value="ECO:0007669"/>
    <property type="project" value="UniProtKB-ARBA"/>
</dbReference>